<evidence type="ECO:0000256" key="5">
    <source>
        <dbReference type="SAM" id="MobiDB-lite"/>
    </source>
</evidence>
<gene>
    <name evidence="7" type="primary">eccCb</name>
    <name evidence="7" type="ORF">GL263_27355</name>
</gene>
<evidence type="ECO:0000256" key="3">
    <source>
        <dbReference type="ARBA" id="ARBA00022840"/>
    </source>
</evidence>
<dbReference type="InterPro" id="IPR027417">
    <property type="entry name" value="P-loop_NTPase"/>
</dbReference>
<feature type="region of interest" description="Disordered" evidence="5">
    <location>
        <begin position="14"/>
        <end position="35"/>
    </location>
</feature>
<feature type="non-terminal residue" evidence="7">
    <location>
        <position position="280"/>
    </location>
</feature>
<sequence length="280" mass="30418">RVWLPPLDSAPSLDKLLPGLTPTPDRGLTSPDNSHAGRLTVPLGIIDKPFEQRRDVLWSDFSGAAGHMLIVGGPQSGKSTLLRTLVSSFALTHTPAEVQFYALDFGGGGLSAVAGLPHVGGVASRLDPERVRRTVAEVAGVLNGREEYFRVHGVDSMASYRRQRAAGALPDQPWGDVFLLIDGWATLKQDYEILEDHITDLAIRGLGYGVHVVITATRNMEVRAALKDQLMNRLELRLGDTMDSEFDRRVAANVPADMPGRGQTPDGLHFMAALPRVDRS</sequence>
<keyword evidence="3 4" id="KW-0067">ATP-binding</keyword>
<dbReference type="InterPro" id="IPR023837">
    <property type="entry name" value="EccCb-like_Actinobacteria"/>
</dbReference>
<dbReference type="PANTHER" id="PTHR22683:SF1">
    <property type="entry name" value="TYPE VII SECRETION SYSTEM PROTEIN ESSC"/>
    <property type="match status" value="1"/>
</dbReference>
<evidence type="ECO:0000256" key="2">
    <source>
        <dbReference type="ARBA" id="ARBA00022741"/>
    </source>
</evidence>
<keyword evidence="1" id="KW-0677">Repeat</keyword>
<dbReference type="PANTHER" id="PTHR22683">
    <property type="entry name" value="SPORULATION PROTEIN RELATED"/>
    <property type="match status" value="1"/>
</dbReference>
<comment type="caution">
    <text evidence="7">The sequence shown here is derived from an EMBL/GenBank/DDBJ whole genome shotgun (WGS) entry which is preliminary data.</text>
</comment>
<feature type="non-terminal residue" evidence="7">
    <location>
        <position position="1"/>
    </location>
</feature>
<feature type="binding site" evidence="4">
    <location>
        <begin position="72"/>
        <end position="79"/>
    </location>
    <ligand>
        <name>ATP</name>
        <dbReference type="ChEBI" id="CHEBI:30616"/>
    </ligand>
</feature>
<dbReference type="Proteomes" id="UP000766698">
    <property type="component" value="Unassembled WGS sequence"/>
</dbReference>
<dbReference type="InterPro" id="IPR002543">
    <property type="entry name" value="FtsK_dom"/>
</dbReference>
<keyword evidence="8" id="KW-1185">Reference proteome</keyword>
<feature type="domain" description="FtsK" evidence="6">
    <location>
        <begin position="53"/>
        <end position="245"/>
    </location>
</feature>
<dbReference type="PROSITE" id="PS50901">
    <property type="entry name" value="FTSK"/>
    <property type="match status" value="1"/>
</dbReference>
<reference evidence="8" key="1">
    <citation type="journal article" date="2020" name="Syst. Appl. Microbiol.">
        <title>Streptomyces alkaliterrae sp. nov., isolated from an alkaline soil, and emended descriptions of Streptomyces alkaliphilus, Streptomyces calidiresistens and Streptomyces durbertensis.</title>
        <authorList>
            <person name="Swiecimska M."/>
            <person name="Golinska P."/>
            <person name="Nouioui I."/>
            <person name="Wypij M."/>
            <person name="Rai M."/>
            <person name="Sangal V."/>
            <person name="Goodfellow M."/>
        </authorList>
    </citation>
    <scope>NUCLEOTIDE SEQUENCE [LARGE SCALE GENOMIC DNA]</scope>
    <source>
        <strain evidence="8">DSM 104538</strain>
    </source>
</reference>
<name>A0ABR6EPG1_9ACTN</name>
<dbReference type="RefSeq" id="WP_182858411.1">
    <property type="nucleotide sequence ID" value="NZ_WMLF01000866.1"/>
</dbReference>
<evidence type="ECO:0000256" key="4">
    <source>
        <dbReference type="PROSITE-ProRule" id="PRU00289"/>
    </source>
</evidence>
<evidence type="ECO:0000259" key="6">
    <source>
        <dbReference type="PROSITE" id="PS50901"/>
    </source>
</evidence>
<organism evidence="7 8">
    <name type="scientific">Streptomyces durbertensis</name>
    <dbReference type="NCBI Taxonomy" id="2448886"/>
    <lineage>
        <taxon>Bacteria</taxon>
        <taxon>Bacillati</taxon>
        <taxon>Actinomycetota</taxon>
        <taxon>Actinomycetes</taxon>
        <taxon>Kitasatosporales</taxon>
        <taxon>Streptomycetaceae</taxon>
        <taxon>Streptomyces</taxon>
    </lineage>
</organism>
<dbReference type="EMBL" id="WMLF01000866">
    <property type="protein sequence ID" value="MBB1247235.1"/>
    <property type="molecule type" value="Genomic_DNA"/>
</dbReference>
<evidence type="ECO:0000256" key="1">
    <source>
        <dbReference type="ARBA" id="ARBA00022737"/>
    </source>
</evidence>
<evidence type="ECO:0000313" key="7">
    <source>
        <dbReference type="EMBL" id="MBB1247235.1"/>
    </source>
</evidence>
<dbReference type="Gene3D" id="3.40.50.300">
    <property type="entry name" value="P-loop containing nucleotide triphosphate hydrolases"/>
    <property type="match status" value="1"/>
</dbReference>
<keyword evidence="2 4" id="KW-0547">Nucleotide-binding</keyword>
<dbReference type="Pfam" id="PF01580">
    <property type="entry name" value="FtsK_SpoIIIE"/>
    <property type="match status" value="1"/>
</dbReference>
<evidence type="ECO:0000313" key="8">
    <source>
        <dbReference type="Proteomes" id="UP000766698"/>
    </source>
</evidence>
<dbReference type="SUPFAM" id="SSF52540">
    <property type="entry name" value="P-loop containing nucleoside triphosphate hydrolases"/>
    <property type="match status" value="1"/>
</dbReference>
<protein>
    <submittedName>
        <fullName evidence="7">Type VII secretion protein EccCb</fullName>
    </submittedName>
</protein>
<dbReference type="InterPro" id="IPR050206">
    <property type="entry name" value="FtsK/SpoIIIE/SftA"/>
</dbReference>
<dbReference type="NCBIfam" id="TIGR03925">
    <property type="entry name" value="T7SS_EccC_b"/>
    <property type="match status" value="1"/>
</dbReference>
<proteinExistence type="predicted"/>
<accession>A0ABR6EPG1</accession>